<protein>
    <recommendedName>
        <fullName evidence="1">DUF6968 domain-containing protein</fullName>
    </recommendedName>
</protein>
<gene>
    <name evidence="2" type="ORF">J2W56_006470</name>
</gene>
<dbReference type="EMBL" id="JAVDWW010000014">
    <property type="protein sequence ID" value="MDR7172704.1"/>
    <property type="molecule type" value="Genomic_DNA"/>
</dbReference>
<dbReference type="Proteomes" id="UP001251217">
    <property type="component" value="Unassembled WGS sequence"/>
</dbReference>
<accession>A0ABU1XQA1</accession>
<feature type="domain" description="DUF6968" evidence="1">
    <location>
        <begin position="41"/>
        <end position="128"/>
    </location>
</feature>
<dbReference type="Pfam" id="PF22302">
    <property type="entry name" value="DUF6968"/>
    <property type="match status" value="1"/>
</dbReference>
<dbReference type="RefSeq" id="WP_310407808.1">
    <property type="nucleotide sequence ID" value="NZ_JAVDWW010000014.1"/>
</dbReference>
<reference evidence="2 3" key="1">
    <citation type="submission" date="2023-07" db="EMBL/GenBank/DDBJ databases">
        <title>Sorghum-associated microbial communities from plants grown in Nebraska, USA.</title>
        <authorList>
            <person name="Schachtman D."/>
        </authorList>
    </citation>
    <scope>NUCLEOTIDE SEQUENCE [LARGE SCALE GENOMIC DNA]</scope>
    <source>
        <strain evidence="2 3">4272</strain>
    </source>
</reference>
<keyword evidence="3" id="KW-1185">Reference proteome</keyword>
<sequence length="129" mass="14225">MLADGERVVREMLVGPNPAEDSSANGNEGASVGDWKHPVIARRELRRGESPVIVSIGLPYQPHQDEPHTWFCPFMIEGLDKPVDQYSGGVDAVQALELGMKMIGDVLAYYNKDSAITWDGHPDLGFPRH</sequence>
<evidence type="ECO:0000259" key="1">
    <source>
        <dbReference type="Pfam" id="PF22302"/>
    </source>
</evidence>
<proteinExistence type="predicted"/>
<evidence type="ECO:0000313" key="2">
    <source>
        <dbReference type="EMBL" id="MDR7172704.1"/>
    </source>
</evidence>
<name>A0ABU1XQA1_9NOCA</name>
<comment type="caution">
    <text evidence="2">The sequence shown here is derived from an EMBL/GenBank/DDBJ whole genome shotgun (WGS) entry which is preliminary data.</text>
</comment>
<evidence type="ECO:0000313" key="3">
    <source>
        <dbReference type="Proteomes" id="UP001251217"/>
    </source>
</evidence>
<dbReference type="InterPro" id="IPR054241">
    <property type="entry name" value="DUF6968"/>
</dbReference>
<organism evidence="2 3">
    <name type="scientific">Nocardia kruczakiae</name>
    <dbReference type="NCBI Taxonomy" id="261477"/>
    <lineage>
        <taxon>Bacteria</taxon>
        <taxon>Bacillati</taxon>
        <taxon>Actinomycetota</taxon>
        <taxon>Actinomycetes</taxon>
        <taxon>Mycobacteriales</taxon>
        <taxon>Nocardiaceae</taxon>
        <taxon>Nocardia</taxon>
    </lineage>
</organism>